<feature type="domain" description="DEAD/DEAH-box helicase" evidence="1">
    <location>
        <begin position="32"/>
        <end position="103"/>
    </location>
</feature>
<dbReference type="SUPFAM" id="SSF52540">
    <property type="entry name" value="P-loop containing nucleoside triphosphate hydrolases"/>
    <property type="match status" value="1"/>
</dbReference>
<reference evidence="2 3" key="1">
    <citation type="submission" date="2024-01" db="EMBL/GenBank/DDBJ databases">
        <title>A draft genome for the cacao thread blight pathogen Marasmiellus scandens.</title>
        <authorList>
            <person name="Baruah I.K."/>
            <person name="Leung J."/>
            <person name="Bukari Y."/>
            <person name="Amoako-Attah I."/>
            <person name="Meinhardt L.W."/>
            <person name="Bailey B.A."/>
            <person name="Cohen S.P."/>
        </authorList>
    </citation>
    <scope>NUCLEOTIDE SEQUENCE [LARGE SCALE GENOMIC DNA]</scope>
    <source>
        <strain evidence="2 3">GH-19</strain>
    </source>
</reference>
<gene>
    <name evidence="2" type="ORF">VKT23_000190</name>
</gene>
<dbReference type="Proteomes" id="UP001498398">
    <property type="component" value="Unassembled WGS sequence"/>
</dbReference>
<organism evidence="2 3">
    <name type="scientific">Marasmiellus scandens</name>
    <dbReference type="NCBI Taxonomy" id="2682957"/>
    <lineage>
        <taxon>Eukaryota</taxon>
        <taxon>Fungi</taxon>
        <taxon>Dikarya</taxon>
        <taxon>Basidiomycota</taxon>
        <taxon>Agaricomycotina</taxon>
        <taxon>Agaricomycetes</taxon>
        <taxon>Agaricomycetidae</taxon>
        <taxon>Agaricales</taxon>
        <taxon>Marasmiineae</taxon>
        <taxon>Omphalotaceae</taxon>
        <taxon>Marasmiellus</taxon>
    </lineage>
</organism>
<evidence type="ECO:0000313" key="3">
    <source>
        <dbReference type="Proteomes" id="UP001498398"/>
    </source>
</evidence>
<dbReference type="InterPro" id="IPR027417">
    <property type="entry name" value="P-loop_NTPase"/>
</dbReference>
<keyword evidence="3" id="KW-1185">Reference proteome</keyword>
<proteinExistence type="predicted"/>
<comment type="caution">
    <text evidence="2">The sequence shown here is derived from an EMBL/GenBank/DDBJ whole genome shotgun (WGS) entry which is preliminary data.</text>
</comment>
<dbReference type="InterPro" id="IPR011545">
    <property type="entry name" value="DEAD/DEAH_box_helicase_dom"/>
</dbReference>
<dbReference type="EMBL" id="JBANRG010000001">
    <property type="protein sequence ID" value="KAK7472075.1"/>
    <property type="molecule type" value="Genomic_DNA"/>
</dbReference>
<protein>
    <recommendedName>
        <fullName evidence="1">DEAD/DEAH-box helicase domain-containing protein</fullName>
    </recommendedName>
</protein>
<name>A0ABR1K5X8_9AGAR</name>
<accession>A0ABR1K5X8</accession>
<evidence type="ECO:0000313" key="2">
    <source>
        <dbReference type="EMBL" id="KAK7472075.1"/>
    </source>
</evidence>
<dbReference type="Gene3D" id="3.40.50.300">
    <property type="entry name" value="P-loop containing nucleotide triphosphate hydrolases"/>
    <property type="match status" value="1"/>
</dbReference>
<dbReference type="Pfam" id="PF00270">
    <property type="entry name" value="DEAD"/>
    <property type="match status" value="1"/>
</dbReference>
<evidence type="ECO:0000259" key="1">
    <source>
        <dbReference type="Pfam" id="PF00270"/>
    </source>
</evidence>
<sequence length="126" mass="14294">MATQNRRNIDLERLERARETLCNVFGISALREHQERAGRNIIQGLSTIYDVPTGGGKTLAFWYPLFYYWKPGDEEPASQKVVLVGIPAIAVNSSGHAKELFEEPHTDGSAESRLKYRVILPPRKQR</sequence>